<proteinExistence type="predicted"/>
<dbReference type="SUPFAM" id="SSF51556">
    <property type="entry name" value="Metallo-dependent hydrolases"/>
    <property type="match status" value="1"/>
</dbReference>
<dbReference type="Pfam" id="PF01979">
    <property type="entry name" value="Amidohydro_1"/>
    <property type="match status" value="1"/>
</dbReference>
<sequence length="476" mass="51470">MNTPLTVKHLSSETMLLLPELLLLPSGPVRGHGVVVTNGMFSQIGPAATLIADNPLLSPVHLEHHLLMPGFIDTHHHLTQSFGKSMVCGEPSEIFRRLWVPLEQHLDDESIYIASKLAALESLRGGFTTVCDAGTRANVDVGTVAAATQDVGLRCVLGYICNDMAPDGSLIDHGTIMREAQAHLSRWKAESLVHPSLAVSIPEAASDVVLRDTSLLAADANAAYQVHLNEHLASVERSIERCGLRPLEYMHSIGALGPQTLAAHATLLTPRELRLLEETDAAVSYNPVASAWKGNAVAPALHFAERGVRFGIGTDGTRSDGFRLVDVAELAQRLAFGLQTGDSSCGGGWTWIHHATQGGAEAAGIGDVTGEIAVGKSADFLVLDWSVPEMQPSWDPTWELVRYANRDQISAVVVAGQLRLWEGWPVDWDARTFLQEARDVAHRVMGEAPVRRLHPTATEHQALRQRNRMPVPSAVG</sequence>
<dbReference type="PANTHER" id="PTHR43794">
    <property type="entry name" value="AMINOHYDROLASE SSNA-RELATED"/>
    <property type="match status" value="1"/>
</dbReference>
<feature type="domain" description="Amidohydrolase-related" evidence="3">
    <location>
        <begin position="67"/>
        <end position="418"/>
    </location>
</feature>
<gene>
    <name evidence="4" type="ORF">BJ994_003115</name>
</gene>
<evidence type="ECO:0000256" key="1">
    <source>
        <dbReference type="ARBA" id="ARBA00022801"/>
    </source>
</evidence>
<dbReference type="Gene3D" id="3.20.20.140">
    <property type="entry name" value="Metal-dependent hydrolases"/>
    <property type="match status" value="1"/>
</dbReference>
<name>A0A846RSK1_9MICC</name>
<keyword evidence="1 4" id="KW-0378">Hydrolase</keyword>
<dbReference type="InterPro" id="IPR032466">
    <property type="entry name" value="Metal_Hydrolase"/>
</dbReference>
<dbReference type="SUPFAM" id="SSF51338">
    <property type="entry name" value="Composite domain of metallo-dependent hydrolases"/>
    <property type="match status" value="2"/>
</dbReference>
<dbReference type="PANTHER" id="PTHR43794:SF11">
    <property type="entry name" value="AMIDOHYDROLASE-RELATED DOMAIN-CONTAINING PROTEIN"/>
    <property type="match status" value="1"/>
</dbReference>
<evidence type="ECO:0000259" key="3">
    <source>
        <dbReference type="Pfam" id="PF01979"/>
    </source>
</evidence>
<dbReference type="InterPro" id="IPR006680">
    <property type="entry name" value="Amidohydro-rel"/>
</dbReference>
<dbReference type="InterPro" id="IPR050287">
    <property type="entry name" value="MTA/SAH_deaminase"/>
</dbReference>
<dbReference type="EMBL" id="JAATJL010000001">
    <property type="protein sequence ID" value="NJC24039.1"/>
    <property type="molecule type" value="Genomic_DNA"/>
</dbReference>
<organism evidence="4 5">
    <name type="scientific">Arthrobacter pigmenti</name>
    <dbReference type="NCBI Taxonomy" id="271432"/>
    <lineage>
        <taxon>Bacteria</taxon>
        <taxon>Bacillati</taxon>
        <taxon>Actinomycetota</taxon>
        <taxon>Actinomycetes</taxon>
        <taxon>Micrococcales</taxon>
        <taxon>Micrococcaceae</taxon>
        <taxon>Arthrobacter</taxon>
    </lineage>
</organism>
<dbReference type="Gene3D" id="2.30.40.10">
    <property type="entry name" value="Urease, subunit C, domain 1"/>
    <property type="match status" value="1"/>
</dbReference>
<protein>
    <submittedName>
        <fullName evidence="4">Cytosine/adenosine deaminase-related metal-dependent hydrolase</fullName>
    </submittedName>
</protein>
<keyword evidence="5" id="KW-1185">Reference proteome</keyword>
<evidence type="ECO:0000313" key="5">
    <source>
        <dbReference type="Proteomes" id="UP000547458"/>
    </source>
</evidence>
<dbReference type="InterPro" id="IPR011059">
    <property type="entry name" value="Metal-dep_hydrolase_composite"/>
</dbReference>
<dbReference type="RefSeq" id="WP_209066923.1">
    <property type="nucleotide sequence ID" value="NZ_JAATJL010000001.1"/>
</dbReference>
<feature type="region of interest" description="Disordered" evidence="2">
    <location>
        <begin position="456"/>
        <end position="476"/>
    </location>
</feature>
<accession>A0A846RSK1</accession>
<dbReference type="Proteomes" id="UP000547458">
    <property type="component" value="Unassembled WGS sequence"/>
</dbReference>
<evidence type="ECO:0000313" key="4">
    <source>
        <dbReference type="EMBL" id="NJC24039.1"/>
    </source>
</evidence>
<comment type="caution">
    <text evidence="4">The sequence shown here is derived from an EMBL/GenBank/DDBJ whole genome shotgun (WGS) entry which is preliminary data.</text>
</comment>
<dbReference type="GO" id="GO:0016810">
    <property type="term" value="F:hydrolase activity, acting on carbon-nitrogen (but not peptide) bonds"/>
    <property type="evidence" value="ECO:0007669"/>
    <property type="project" value="InterPro"/>
</dbReference>
<evidence type="ECO:0000256" key="2">
    <source>
        <dbReference type="SAM" id="MobiDB-lite"/>
    </source>
</evidence>
<dbReference type="AlphaFoldDB" id="A0A846RSK1"/>
<reference evidence="4 5" key="1">
    <citation type="submission" date="2020-03" db="EMBL/GenBank/DDBJ databases">
        <title>Sequencing the genomes of 1000 actinobacteria strains.</title>
        <authorList>
            <person name="Klenk H.-P."/>
        </authorList>
    </citation>
    <scope>NUCLEOTIDE SEQUENCE [LARGE SCALE GENOMIC DNA]</scope>
    <source>
        <strain evidence="4 5">DSM 16403</strain>
    </source>
</reference>